<dbReference type="EC" id="2.3.2.27" evidence="4"/>
<evidence type="ECO:0000256" key="4">
    <source>
        <dbReference type="ARBA" id="ARBA00012483"/>
    </source>
</evidence>
<evidence type="ECO:0000256" key="8">
    <source>
        <dbReference type="ARBA" id="ARBA00022771"/>
    </source>
</evidence>
<evidence type="ECO:0000256" key="10">
    <source>
        <dbReference type="ARBA" id="ARBA00022833"/>
    </source>
</evidence>
<evidence type="ECO:0000256" key="1">
    <source>
        <dbReference type="ARBA" id="ARBA00000900"/>
    </source>
</evidence>
<dbReference type="GO" id="GO:0016020">
    <property type="term" value="C:membrane"/>
    <property type="evidence" value="ECO:0007669"/>
    <property type="project" value="UniProtKB-SubCell"/>
</dbReference>
<dbReference type="GO" id="GO:0061630">
    <property type="term" value="F:ubiquitin protein ligase activity"/>
    <property type="evidence" value="ECO:0007669"/>
    <property type="project" value="UniProtKB-EC"/>
</dbReference>
<comment type="similarity">
    <text evidence="13">Belongs to the RING-type zinc finger family. ATL subfamily.</text>
</comment>
<name>A0A2P5EFR6_TREOI</name>
<dbReference type="Proteomes" id="UP000237000">
    <property type="component" value="Unassembled WGS sequence"/>
</dbReference>
<dbReference type="SUPFAM" id="SSF57850">
    <property type="entry name" value="RING/U-box"/>
    <property type="match status" value="1"/>
</dbReference>
<feature type="transmembrane region" description="Helical" evidence="15">
    <location>
        <begin position="20"/>
        <end position="42"/>
    </location>
</feature>
<evidence type="ECO:0000256" key="11">
    <source>
        <dbReference type="ARBA" id="ARBA00022989"/>
    </source>
</evidence>
<keyword evidence="12 15" id="KW-0472">Membrane</keyword>
<keyword evidence="10" id="KW-0862">Zinc</keyword>
<accession>A0A2P5EFR6</accession>
<keyword evidence="8 14" id="KW-0863">Zinc-finger</keyword>
<dbReference type="FunFam" id="3.30.40.10:FF:000187">
    <property type="entry name" value="E3 ubiquitin-protein ligase ATL6"/>
    <property type="match status" value="1"/>
</dbReference>
<evidence type="ECO:0000256" key="9">
    <source>
        <dbReference type="ARBA" id="ARBA00022786"/>
    </source>
</evidence>
<evidence type="ECO:0000313" key="18">
    <source>
        <dbReference type="Proteomes" id="UP000237000"/>
    </source>
</evidence>
<feature type="domain" description="RING-type" evidence="16">
    <location>
        <begin position="110"/>
        <end position="152"/>
    </location>
</feature>
<comment type="subcellular location">
    <subcellularLocation>
        <location evidence="2">Membrane</location>
        <topology evidence="2">Single-pass membrane protein</topology>
    </subcellularLocation>
</comment>
<keyword evidence="11 15" id="KW-1133">Transmembrane helix</keyword>
<dbReference type="InParanoid" id="A0A2P5EFR6"/>
<dbReference type="PANTHER" id="PTHR46719">
    <property type="entry name" value="TRANSCRIPTION FACTOR C2H2 FAMILY-RELATED"/>
    <property type="match status" value="1"/>
</dbReference>
<dbReference type="InterPro" id="IPR013083">
    <property type="entry name" value="Znf_RING/FYVE/PHD"/>
</dbReference>
<dbReference type="STRING" id="63057.A0A2P5EFR6"/>
<comment type="catalytic activity">
    <reaction evidence="1">
        <text>S-ubiquitinyl-[E2 ubiquitin-conjugating enzyme]-L-cysteine + [acceptor protein]-L-lysine = [E2 ubiquitin-conjugating enzyme]-L-cysteine + N(6)-ubiquitinyl-[acceptor protein]-L-lysine.</text>
        <dbReference type="EC" id="2.3.2.27"/>
    </reaction>
</comment>
<dbReference type="InterPro" id="IPR001841">
    <property type="entry name" value="Znf_RING"/>
</dbReference>
<dbReference type="OrthoDB" id="8062037at2759"/>
<dbReference type="InterPro" id="IPR045899">
    <property type="entry name" value="ATL71-like"/>
</dbReference>
<evidence type="ECO:0000256" key="2">
    <source>
        <dbReference type="ARBA" id="ARBA00004167"/>
    </source>
</evidence>
<evidence type="ECO:0000256" key="6">
    <source>
        <dbReference type="ARBA" id="ARBA00022692"/>
    </source>
</evidence>
<evidence type="ECO:0000256" key="7">
    <source>
        <dbReference type="ARBA" id="ARBA00022723"/>
    </source>
</evidence>
<keyword evidence="5" id="KW-0808">Transferase</keyword>
<proteinExistence type="inferred from homology"/>
<evidence type="ECO:0000256" key="15">
    <source>
        <dbReference type="SAM" id="Phobius"/>
    </source>
</evidence>
<keyword evidence="6 15" id="KW-0812">Transmembrane</keyword>
<comment type="caution">
    <text evidence="17">The sequence shown here is derived from an EMBL/GenBank/DDBJ whole genome shotgun (WGS) entry which is preliminary data.</text>
</comment>
<keyword evidence="9" id="KW-0833">Ubl conjugation pathway</keyword>
<gene>
    <name evidence="17" type="ORF">TorRG33x02_198490</name>
</gene>
<reference evidence="18" key="1">
    <citation type="submission" date="2016-06" db="EMBL/GenBank/DDBJ databases">
        <title>Parallel loss of symbiosis genes in relatives of nitrogen-fixing non-legume Parasponia.</title>
        <authorList>
            <person name="Van Velzen R."/>
            <person name="Holmer R."/>
            <person name="Bu F."/>
            <person name="Rutten L."/>
            <person name="Van Zeijl A."/>
            <person name="Liu W."/>
            <person name="Santuari L."/>
            <person name="Cao Q."/>
            <person name="Sharma T."/>
            <person name="Shen D."/>
            <person name="Roswanjaya Y."/>
            <person name="Wardhani T."/>
            <person name="Kalhor M.S."/>
            <person name="Jansen J."/>
            <person name="Van den Hoogen J."/>
            <person name="Gungor B."/>
            <person name="Hartog M."/>
            <person name="Hontelez J."/>
            <person name="Verver J."/>
            <person name="Yang W.-C."/>
            <person name="Schijlen E."/>
            <person name="Repin R."/>
            <person name="Schilthuizen M."/>
            <person name="Schranz E."/>
            <person name="Heidstra R."/>
            <person name="Miyata K."/>
            <person name="Fedorova E."/>
            <person name="Kohlen W."/>
            <person name="Bisseling T."/>
            <person name="Smit S."/>
            <person name="Geurts R."/>
        </authorList>
    </citation>
    <scope>NUCLEOTIDE SEQUENCE [LARGE SCALE GENOMIC DNA]</scope>
    <source>
        <strain evidence="18">cv. RG33-2</strain>
    </source>
</reference>
<dbReference type="SMART" id="SM00184">
    <property type="entry name" value="RING"/>
    <property type="match status" value="1"/>
</dbReference>
<keyword evidence="7" id="KW-0479">Metal-binding</keyword>
<dbReference type="EMBL" id="JXTC01000163">
    <property type="protein sequence ID" value="PON84389.1"/>
    <property type="molecule type" value="Genomic_DNA"/>
</dbReference>
<protein>
    <recommendedName>
        <fullName evidence="4">RING-type E3 ubiquitin transferase</fullName>
        <ecNumber evidence="4">2.3.2.27</ecNumber>
    </recommendedName>
</protein>
<sequence length="175" mass="19036">MNNSTLSPNDDVSSNLGGFRYGIGVSVGVLTLIIFITLFSYFCTRRTRLSNHPNRPAALVVVTTSSDLQAEQGFDDAVLGTFPKIPYGQAKLHMNKGSDGRDRSTASSACSICLADYNDSDMLRLLPDCGHLFHLTCVDPWLRQHPTCPICRNSPIPTPLTTPLAEVAPLAGRRD</sequence>
<organism evidence="17 18">
    <name type="scientific">Trema orientale</name>
    <name type="common">Charcoal tree</name>
    <name type="synonym">Celtis orientalis</name>
    <dbReference type="NCBI Taxonomy" id="63057"/>
    <lineage>
        <taxon>Eukaryota</taxon>
        <taxon>Viridiplantae</taxon>
        <taxon>Streptophyta</taxon>
        <taxon>Embryophyta</taxon>
        <taxon>Tracheophyta</taxon>
        <taxon>Spermatophyta</taxon>
        <taxon>Magnoliopsida</taxon>
        <taxon>eudicotyledons</taxon>
        <taxon>Gunneridae</taxon>
        <taxon>Pentapetalae</taxon>
        <taxon>rosids</taxon>
        <taxon>fabids</taxon>
        <taxon>Rosales</taxon>
        <taxon>Cannabaceae</taxon>
        <taxon>Trema</taxon>
    </lineage>
</organism>
<dbReference type="PROSITE" id="PS50089">
    <property type="entry name" value="ZF_RING_2"/>
    <property type="match status" value="1"/>
</dbReference>
<evidence type="ECO:0000256" key="5">
    <source>
        <dbReference type="ARBA" id="ARBA00022679"/>
    </source>
</evidence>
<evidence type="ECO:0000256" key="13">
    <source>
        <dbReference type="ARBA" id="ARBA00024209"/>
    </source>
</evidence>
<dbReference type="Pfam" id="PF13639">
    <property type="entry name" value="zf-RING_2"/>
    <property type="match status" value="1"/>
</dbReference>
<evidence type="ECO:0000256" key="12">
    <source>
        <dbReference type="ARBA" id="ARBA00023136"/>
    </source>
</evidence>
<evidence type="ECO:0000256" key="14">
    <source>
        <dbReference type="PROSITE-ProRule" id="PRU00175"/>
    </source>
</evidence>
<dbReference type="PANTHER" id="PTHR46719:SF7">
    <property type="entry name" value="RING-H2 FINGER PROTEIN ATL71-RELATED"/>
    <property type="match status" value="1"/>
</dbReference>
<comment type="pathway">
    <text evidence="3">Protein modification; protein ubiquitination.</text>
</comment>
<keyword evidence="18" id="KW-1185">Reference proteome</keyword>
<evidence type="ECO:0000256" key="3">
    <source>
        <dbReference type="ARBA" id="ARBA00004906"/>
    </source>
</evidence>
<evidence type="ECO:0000259" key="16">
    <source>
        <dbReference type="PROSITE" id="PS50089"/>
    </source>
</evidence>
<dbReference type="AlphaFoldDB" id="A0A2P5EFR6"/>
<dbReference type="Gene3D" id="3.30.40.10">
    <property type="entry name" value="Zinc/RING finger domain, C3HC4 (zinc finger)"/>
    <property type="match status" value="1"/>
</dbReference>
<dbReference type="CDD" id="cd16461">
    <property type="entry name" value="RING-H2_EL5-like"/>
    <property type="match status" value="1"/>
</dbReference>
<evidence type="ECO:0000313" key="17">
    <source>
        <dbReference type="EMBL" id="PON84389.1"/>
    </source>
</evidence>
<dbReference type="GO" id="GO:0008270">
    <property type="term" value="F:zinc ion binding"/>
    <property type="evidence" value="ECO:0007669"/>
    <property type="project" value="UniProtKB-KW"/>
</dbReference>